<accession>A0ABW4MZV0</accession>
<reference evidence="2" key="1">
    <citation type="journal article" date="2019" name="Int. J. Syst. Evol. Microbiol.">
        <title>The Global Catalogue of Microorganisms (GCM) 10K type strain sequencing project: providing services to taxonomists for standard genome sequencing and annotation.</title>
        <authorList>
            <consortium name="The Broad Institute Genomics Platform"/>
            <consortium name="The Broad Institute Genome Sequencing Center for Infectious Disease"/>
            <person name="Wu L."/>
            <person name="Ma J."/>
        </authorList>
    </citation>
    <scope>NUCLEOTIDE SEQUENCE [LARGE SCALE GENOMIC DNA]</scope>
    <source>
        <strain evidence="2">DFY28</strain>
    </source>
</reference>
<evidence type="ECO:0000313" key="2">
    <source>
        <dbReference type="Proteomes" id="UP001597237"/>
    </source>
</evidence>
<proteinExistence type="predicted"/>
<dbReference type="RefSeq" id="WP_377284274.1">
    <property type="nucleotide sequence ID" value="NZ_JBHRSI010000015.1"/>
</dbReference>
<evidence type="ECO:0008006" key="3">
    <source>
        <dbReference type="Google" id="ProtNLM"/>
    </source>
</evidence>
<name>A0ABW4MZV0_9CAUL</name>
<protein>
    <recommendedName>
        <fullName evidence="3">DUF2283 domain-containing protein</fullName>
    </recommendedName>
</protein>
<dbReference type="Proteomes" id="UP001597237">
    <property type="component" value="Unassembled WGS sequence"/>
</dbReference>
<keyword evidence="2" id="KW-1185">Reference proteome</keyword>
<organism evidence="1 2">
    <name type="scientific">Phenylobacterium terrae</name>
    <dbReference type="NCBI Taxonomy" id="2665495"/>
    <lineage>
        <taxon>Bacteria</taxon>
        <taxon>Pseudomonadati</taxon>
        <taxon>Pseudomonadota</taxon>
        <taxon>Alphaproteobacteria</taxon>
        <taxon>Caulobacterales</taxon>
        <taxon>Caulobacteraceae</taxon>
        <taxon>Phenylobacterium</taxon>
    </lineage>
</organism>
<evidence type="ECO:0000313" key="1">
    <source>
        <dbReference type="EMBL" id="MFD1783127.1"/>
    </source>
</evidence>
<gene>
    <name evidence="1" type="ORF">ACFSC0_06955</name>
</gene>
<dbReference type="EMBL" id="JBHUEY010000001">
    <property type="protein sequence ID" value="MFD1783127.1"/>
    <property type="molecule type" value="Genomic_DNA"/>
</dbReference>
<sequence>MSRTPPPGPGAARGAEAGPMLYTFDCRRADGSPVCFEAHELGSDARALALARRLLAEHLTCASVEVFDGERLVGAVSRERRLADTLLPDDGRTA</sequence>
<comment type="caution">
    <text evidence="1">The sequence shown here is derived from an EMBL/GenBank/DDBJ whole genome shotgun (WGS) entry which is preliminary data.</text>
</comment>